<dbReference type="NCBIfam" id="NF035944">
    <property type="entry name" value="PEPxxWA-CTERM"/>
    <property type="match status" value="1"/>
</dbReference>
<proteinExistence type="predicted"/>
<reference evidence="5" key="1">
    <citation type="submission" date="2022-06" db="EMBL/GenBank/DDBJ databases">
        <title>Sphingomonas sp. nov. isolated from rhizosphere soil of tomato.</title>
        <authorList>
            <person name="Dong H."/>
            <person name="Gao R."/>
        </authorList>
    </citation>
    <scope>NUCLEOTIDE SEQUENCE</scope>
    <source>
        <strain evidence="5">MMSM24</strain>
    </source>
</reference>
<evidence type="ECO:0000313" key="5">
    <source>
        <dbReference type="EMBL" id="MCW6536417.1"/>
    </source>
</evidence>
<evidence type="ECO:0000259" key="3">
    <source>
        <dbReference type="Pfam" id="PF02018"/>
    </source>
</evidence>
<dbReference type="AlphaFoldDB" id="A0AA42CRR8"/>
<feature type="chain" id="PRO_5041251684" evidence="2">
    <location>
        <begin position="25"/>
        <end position="196"/>
    </location>
</feature>
<gene>
    <name evidence="5" type="ORF">NEE01_16685</name>
</gene>
<protein>
    <submittedName>
        <fullName evidence="5">PEPxxWA-CTERM sorting domain-containing protein</fullName>
    </submittedName>
</protein>
<organism evidence="5 6">
    <name type="scientific">Sphingomonas lycopersici</name>
    <dbReference type="NCBI Taxonomy" id="2951807"/>
    <lineage>
        <taxon>Bacteria</taxon>
        <taxon>Pseudomonadati</taxon>
        <taxon>Pseudomonadota</taxon>
        <taxon>Alphaproteobacteria</taxon>
        <taxon>Sphingomonadales</taxon>
        <taxon>Sphingomonadaceae</taxon>
        <taxon>Sphingomonas</taxon>
    </lineage>
</organism>
<dbReference type="InterPro" id="IPR003305">
    <property type="entry name" value="CenC_carb-bd"/>
</dbReference>
<evidence type="ECO:0000313" key="6">
    <source>
        <dbReference type="Proteomes" id="UP001165565"/>
    </source>
</evidence>
<dbReference type="InterPro" id="IPR008979">
    <property type="entry name" value="Galactose-bd-like_sf"/>
</dbReference>
<keyword evidence="6" id="KW-1185">Reference proteome</keyword>
<dbReference type="Pfam" id="PF07589">
    <property type="entry name" value="PEP-CTERM"/>
    <property type="match status" value="1"/>
</dbReference>
<dbReference type="EMBL" id="JANFAV010000013">
    <property type="protein sequence ID" value="MCW6536417.1"/>
    <property type="molecule type" value="Genomic_DNA"/>
</dbReference>
<dbReference type="GO" id="GO:0016798">
    <property type="term" value="F:hydrolase activity, acting on glycosyl bonds"/>
    <property type="evidence" value="ECO:0007669"/>
    <property type="project" value="InterPro"/>
</dbReference>
<accession>A0AA42CRR8</accession>
<evidence type="ECO:0000256" key="1">
    <source>
        <dbReference type="ARBA" id="ARBA00022801"/>
    </source>
</evidence>
<feature type="domain" description="CBM-cenC" evidence="3">
    <location>
        <begin position="26"/>
        <end position="143"/>
    </location>
</feature>
<dbReference type="InterPro" id="IPR013424">
    <property type="entry name" value="Ice-binding_C"/>
</dbReference>
<dbReference type="Gene3D" id="2.60.120.260">
    <property type="entry name" value="Galactose-binding domain-like"/>
    <property type="match status" value="1"/>
</dbReference>
<dbReference type="NCBIfam" id="TIGR02595">
    <property type="entry name" value="PEP_CTERM"/>
    <property type="match status" value="1"/>
</dbReference>
<keyword evidence="2" id="KW-0732">Signal</keyword>
<dbReference type="SUPFAM" id="SSF49785">
    <property type="entry name" value="Galactose-binding domain-like"/>
    <property type="match status" value="1"/>
</dbReference>
<dbReference type="Pfam" id="PF02018">
    <property type="entry name" value="CBM_4_9"/>
    <property type="match status" value="1"/>
</dbReference>
<dbReference type="RefSeq" id="WP_265269943.1">
    <property type="nucleotide sequence ID" value="NZ_JANFAV010000013.1"/>
</dbReference>
<comment type="caution">
    <text evidence="5">The sequence shown here is derived from an EMBL/GenBank/DDBJ whole genome shotgun (WGS) entry which is preliminary data.</text>
</comment>
<dbReference type="Proteomes" id="UP001165565">
    <property type="component" value="Unassembled WGS sequence"/>
</dbReference>
<evidence type="ECO:0000256" key="2">
    <source>
        <dbReference type="SAM" id="SignalP"/>
    </source>
</evidence>
<feature type="domain" description="Ice-binding protein C-terminal" evidence="4">
    <location>
        <begin position="163"/>
        <end position="187"/>
    </location>
</feature>
<name>A0AA42CRR8_9SPHN</name>
<evidence type="ECO:0000259" key="4">
    <source>
        <dbReference type="Pfam" id="PF07589"/>
    </source>
</evidence>
<keyword evidence="1" id="KW-0378">Hydrolase</keyword>
<sequence>MELRRVFAGVGALALAAAATPSNAAELVTNGGFETGNFSGWTLGGNTGFTGVDAASAHSGTYGAYFGAVGSTGTLSQLLNTVAGQTYTVSFWLSNSGGPTDSFEASIGNTVLQTFTNVNAFQYFNFSFTTPVSGSPSLLKFTFRQDPSYWHIDDISVQGLAGSVPEPATWAMMILGLGAVGAAMRRRRAATTVRYA</sequence>
<feature type="signal peptide" evidence="2">
    <location>
        <begin position="1"/>
        <end position="24"/>
    </location>
</feature>